<dbReference type="InterPro" id="IPR036291">
    <property type="entry name" value="NAD(P)-bd_dom_sf"/>
</dbReference>
<keyword evidence="2" id="KW-0560">Oxidoreductase</keyword>
<protein>
    <submittedName>
        <fullName evidence="4">SDR family oxidoreductase</fullName>
    </submittedName>
</protein>
<dbReference type="GO" id="GO:0016491">
    <property type="term" value="F:oxidoreductase activity"/>
    <property type="evidence" value="ECO:0007669"/>
    <property type="project" value="UniProtKB-KW"/>
</dbReference>
<dbReference type="PRINTS" id="PR00080">
    <property type="entry name" value="SDRFAMILY"/>
</dbReference>
<dbReference type="Pfam" id="PF00106">
    <property type="entry name" value="adh_short"/>
    <property type="match status" value="1"/>
</dbReference>
<dbReference type="EMBL" id="SDVB01000170">
    <property type="protein sequence ID" value="RYC17742.1"/>
    <property type="molecule type" value="Genomic_DNA"/>
</dbReference>
<dbReference type="Gene3D" id="3.40.50.720">
    <property type="entry name" value="NAD(P)-binding Rossmann-like Domain"/>
    <property type="match status" value="1"/>
</dbReference>
<organism evidence="4 5">
    <name type="scientific">Ciceribacter ferrooxidans</name>
    <dbReference type="NCBI Taxonomy" id="2509717"/>
    <lineage>
        <taxon>Bacteria</taxon>
        <taxon>Pseudomonadati</taxon>
        <taxon>Pseudomonadota</taxon>
        <taxon>Alphaproteobacteria</taxon>
        <taxon>Hyphomicrobiales</taxon>
        <taxon>Rhizobiaceae</taxon>
        <taxon>Ciceribacter</taxon>
    </lineage>
</organism>
<evidence type="ECO:0000256" key="2">
    <source>
        <dbReference type="ARBA" id="ARBA00023002"/>
    </source>
</evidence>
<reference evidence="4 5" key="1">
    <citation type="submission" date="2019-01" db="EMBL/GenBank/DDBJ databases">
        <authorList>
            <person name="Deng T."/>
        </authorList>
    </citation>
    <scope>NUCLEOTIDE SEQUENCE [LARGE SCALE GENOMIC DNA]</scope>
    <source>
        <strain evidence="4 5">F8825</strain>
    </source>
</reference>
<dbReference type="Proteomes" id="UP000291088">
    <property type="component" value="Unassembled WGS sequence"/>
</dbReference>
<evidence type="ECO:0000313" key="5">
    <source>
        <dbReference type="Proteomes" id="UP000291088"/>
    </source>
</evidence>
<evidence type="ECO:0000313" key="4">
    <source>
        <dbReference type="EMBL" id="RYC17742.1"/>
    </source>
</evidence>
<dbReference type="SUPFAM" id="SSF51735">
    <property type="entry name" value="NAD(P)-binding Rossmann-fold domains"/>
    <property type="match status" value="1"/>
</dbReference>
<comment type="caution">
    <text evidence="4">The sequence shown here is derived from an EMBL/GenBank/DDBJ whole genome shotgun (WGS) entry which is preliminary data.</text>
</comment>
<evidence type="ECO:0000256" key="1">
    <source>
        <dbReference type="ARBA" id="ARBA00006484"/>
    </source>
</evidence>
<gene>
    <name evidence="4" type="ORF">EUU22_07150</name>
</gene>
<dbReference type="OrthoDB" id="9786360at2"/>
<dbReference type="NCBIfam" id="NF006597">
    <property type="entry name" value="PRK09134.1"/>
    <property type="match status" value="1"/>
</dbReference>
<accession>A0A4Q2TEH6</accession>
<comment type="similarity">
    <text evidence="1 3">Belongs to the short-chain dehydrogenases/reductases (SDR) family.</text>
</comment>
<sequence>MEKGIPKTALVTGSGKRLGRAIVEDLARHGFAVAIHVNGSVDDAEALADDLRRDGTRTAVLAADFRDIAQTAALMDAANAALGPIGLLVNNASVFLEDDASAFDAESFSAHFDLHVRAPSILGAAFFRQVPDDARGLIVNIVDQRVLAPTPSFYSYTLSKSALLAATRTMAQAFAPKVRVNGIGPGPTFRSTRQEEADFQAQIDALPLGRGPELAEFGRTIRFLFDTPSITGQMIAVDGGQHLAWQRPGTEIVE</sequence>
<dbReference type="RefSeq" id="WP_129331322.1">
    <property type="nucleotide sequence ID" value="NZ_SDVB01000170.1"/>
</dbReference>
<dbReference type="PRINTS" id="PR00081">
    <property type="entry name" value="GDHRDH"/>
</dbReference>
<dbReference type="PANTHER" id="PTHR43639">
    <property type="entry name" value="OXIDOREDUCTASE, SHORT-CHAIN DEHYDROGENASE/REDUCTASE FAMILY (AFU_ORTHOLOGUE AFUA_5G02870)"/>
    <property type="match status" value="1"/>
</dbReference>
<evidence type="ECO:0000256" key="3">
    <source>
        <dbReference type="RuleBase" id="RU000363"/>
    </source>
</evidence>
<proteinExistence type="inferred from homology"/>
<dbReference type="PANTHER" id="PTHR43639:SF1">
    <property type="entry name" value="SHORT-CHAIN DEHYDROGENASE_REDUCTASE FAMILY PROTEIN"/>
    <property type="match status" value="1"/>
</dbReference>
<keyword evidence="5" id="KW-1185">Reference proteome</keyword>
<dbReference type="AlphaFoldDB" id="A0A4Q2TEH6"/>
<dbReference type="InterPro" id="IPR002347">
    <property type="entry name" value="SDR_fam"/>
</dbReference>
<name>A0A4Q2TEH6_9HYPH</name>